<accession>A0A9P9W9Y3</accession>
<dbReference type="Pfam" id="PF06985">
    <property type="entry name" value="HET"/>
    <property type="match status" value="1"/>
</dbReference>
<dbReference type="PANTHER" id="PTHR33112">
    <property type="entry name" value="DOMAIN PROTEIN, PUTATIVE-RELATED"/>
    <property type="match status" value="1"/>
</dbReference>
<protein>
    <recommendedName>
        <fullName evidence="1">Heterokaryon incompatibility domain-containing protein</fullName>
    </recommendedName>
</protein>
<feature type="domain" description="Heterokaryon incompatibility" evidence="1">
    <location>
        <begin position="2"/>
        <end position="88"/>
    </location>
</feature>
<dbReference type="PANTHER" id="PTHR33112:SF16">
    <property type="entry name" value="HETEROKARYON INCOMPATIBILITY DOMAIN-CONTAINING PROTEIN"/>
    <property type="match status" value="1"/>
</dbReference>
<comment type="caution">
    <text evidence="2">The sequence shown here is derived from an EMBL/GenBank/DDBJ whole genome shotgun (WGS) entry which is preliminary data.</text>
</comment>
<sequence length="453" mass="51604">MQDSKSDWETESLEMSKIYTYAALNISATGATNNTSGFLNMLEKPLPMLPRAEPALLPGETCFLVDPFFWWAEVTRAPLMMRGWVFQERFLAPRVLHFGKTQMLWECATMDACELYPRGVLDCTKSDGHTDFKNLDFMMPADLKGNIEGRSVDLRHTNLTAPPSDMELLHFWCDVIQAYTRTRLTEPKDKLIALAGVAQTTAELYKGLKPNASRYVAGTFMHHFLVMLEWHSCSPQHAYTVTTATRPSQYRAPSWSWASVEGRVFFEYLPRVFSQWDNLRWHPSWGYSIANWNKKCLPDERQLRTPHRQLGWKRLVSSVTAEMVPIAGSDFGQLSDGNIRLTGLVVPVELAAKPRLPMFTYQDPPANDSNTWKGTHYLPLRCSKLADDLEKTFFWVTGLIIEAINPIDSIYRRSGLFCAPSSRAIRALGISLNKDLHKVHYSGSRQVESLQII</sequence>
<evidence type="ECO:0000259" key="1">
    <source>
        <dbReference type="Pfam" id="PF06985"/>
    </source>
</evidence>
<evidence type="ECO:0000313" key="2">
    <source>
        <dbReference type="EMBL" id="KAI1853063.1"/>
    </source>
</evidence>
<reference evidence="2" key="1">
    <citation type="submission" date="2021-03" db="EMBL/GenBank/DDBJ databases">
        <title>Revisited historic fungal species revealed as producer of novel bioactive compounds through whole genome sequencing and comparative genomics.</title>
        <authorList>
            <person name="Vignolle G.A."/>
            <person name="Hochenegger N."/>
            <person name="Mach R.L."/>
            <person name="Mach-Aigner A.R."/>
            <person name="Javad Rahimi M."/>
            <person name="Salim K.A."/>
            <person name="Chan C.M."/>
            <person name="Lim L.B.L."/>
            <person name="Cai F."/>
            <person name="Druzhinina I.S."/>
            <person name="U'Ren J.M."/>
            <person name="Derntl C."/>
        </authorList>
    </citation>
    <scope>NUCLEOTIDE SEQUENCE</scope>
    <source>
        <strain evidence="2">TUCIM 5799</strain>
    </source>
</reference>
<dbReference type="InterPro" id="IPR010730">
    <property type="entry name" value="HET"/>
</dbReference>
<dbReference type="EMBL" id="JAFIMR010000058">
    <property type="protein sequence ID" value="KAI1853063.1"/>
    <property type="molecule type" value="Genomic_DNA"/>
</dbReference>
<keyword evidence="3" id="KW-1185">Reference proteome</keyword>
<name>A0A9P9W9Y3_9PEZI</name>
<dbReference type="Proteomes" id="UP000829685">
    <property type="component" value="Unassembled WGS sequence"/>
</dbReference>
<gene>
    <name evidence="2" type="ORF">JX265_012819</name>
</gene>
<dbReference type="AlphaFoldDB" id="A0A9P9W9Y3"/>
<proteinExistence type="predicted"/>
<organism evidence="2 3">
    <name type="scientific">Neoarthrinium moseri</name>
    <dbReference type="NCBI Taxonomy" id="1658444"/>
    <lineage>
        <taxon>Eukaryota</taxon>
        <taxon>Fungi</taxon>
        <taxon>Dikarya</taxon>
        <taxon>Ascomycota</taxon>
        <taxon>Pezizomycotina</taxon>
        <taxon>Sordariomycetes</taxon>
        <taxon>Xylariomycetidae</taxon>
        <taxon>Amphisphaeriales</taxon>
        <taxon>Apiosporaceae</taxon>
        <taxon>Neoarthrinium</taxon>
    </lineage>
</organism>
<evidence type="ECO:0000313" key="3">
    <source>
        <dbReference type="Proteomes" id="UP000829685"/>
    </source>
</evidence>